<name>A0A5N5WJW8_9EURO</name>
<evidence type="ECO:0000313" key="3">
    <source>
        <dbReference type="Proteomes" id="UP000326565"/>
    </source>
</evidence>
<dbReference type="Proteomes" id="UP000326565">
    <property type="component" value="Unassembled WGS sequence"/>
</dbReference>
<dbReference type="PANTHER" id="PTHR46224">
    <property type="entry name" value="ANKYRIN REPEAT FAMILY PROTEIN"/>
    <property type="match status" value="1"/>
</dbReference>
<dbReference type="InterPro" id="IPR051616">
    <property type="entry name" value="Cul2-RING_E3_ligase_SR"/>
</dbReference>
<accession>A0A5N5WJW8</accession>
<organism evidence="2 3">
    <name type="scientific">Aspergillus leporis</name>
    <dbReference type="NCBI Taxonomy" id="41062"/>
    <lineage>
        <taxon>Eukaryota</taxon>
        <taxon>Fungi</taxon>
        <taxon>Dikarya</taxon>
        <taxon>Ascomycota</taxon>
        <taxon>Pezizomycotina</taxon>
        <taxon>Eurotiomycetes</taxon>
        <taxon>Eurotiomycetidae</taxon>
        <taxon>Eurotiales</taxon>
        <taxon>Aspergillaceae</taxon>
        <taxon>Aspergillus</taxon>
        <taxon>Aspergillus subgen. Circumdati</taxon>
    </lineage>
</organism>
<dbReference type="Gene3D" id="1.25.40.20">
    <property type="entry name" value="Ankyrin repeat-containing domain"/>
    <property type="match status" value="2"/>
</dbReference>
<proteinExistence type="predicted"/>
<reference evidence="2 3" key="1">
    <citation type="submission" date="2019-04" db="EMBL/GenBank/DDBJ databases">
        <title>Friends and foes A comparative genomics study of 23 Aspergillus species from section Flavi.</title>
        <authorList>
            <consortium name="DOE Joint Genome Institute"/>
            <person name="Kjaerbolling I."/>
            <person name="Vesth T."/>
            <person name="Frisvad J.C."/>
            <person name="Nybo J.L."/>
            <person name="Theobald S."/>
            <person name="Kildgaard S."/>
            <person name="Isbrandt T."/>
            <person name="Kuo A."/>
            <person name="Sato A."/>
            <person name="Lyhne E.K."/>
            <person name="Kogle M.E."/>
            <person name="Wiebenga A."/>
            <person name="Kun R.S."/>
            <person name="Lubbers R.J."/>
            <person name="Makela M.R."/>
            <person name="Barry K."/>
            <person name="Chovatia M."/>
            <person name="Clum A."/>
            <person name="Daum C."/>
            <person name="Haridas S."/>
            <person name="He G."/>
            <person name="LaButti K."/>
            <person name="Lipzen A."/>
            <person name="Mondo S."/>
            <person name="Riley R."/>
            <person name="Salamov A."/>
            <person name="Simmons B.A."/>
            <person name="Magnuson J.K."/>
            <person name="Henrissat B."/>
            <person name="Mortensen U.H."/>
            <person name="Larsen T.O."/>
            <person name="Devries R.P."/>
            <person name="Grigoriev I.V."/>
            <person name="Machida M."/>
            <person name="Baker S.E."/>
            <person name="Andersen M.R."/>
        </authorList>
    </citation>
    <scope>NUCLEOTIDE SEQUENCE [LARGE SCALE GENOMIC DNA]</scope>
    <source>
        <strain evidence="2 3">CBS 151.66</strain>
    </source>
</reference>
<gene>
    <name evidence="2" type="ORF">BDV29DRAFT_183799</name>
</gene>
<protein>
    <submittedName>
        <fullName evidence="2">Ankyrin repeat-containing domain protein</fullName>
    </submittedName>
</protein>
<dbReference type="SMART" id="SM00248">
    <property type="entry name" value="ANK"/>
    <property type="match status" value="3"/>
</dbReference>
<evidence type="ECO:0000313" key="2">
    <source>
        <dbReference type="EMBL" id="KAB8068841.1"/>
    </source>
</evidence>
<sequence>MYPLQQLQQQAEDAAESGNASELRDCLARGATLDIGIYLLALGNGDVATFQTILDFGGDANWDMHYSGTPLILALKHNHQALFHYLLSMNVDPNKGSLGHWLPPLSVAVRLTKDIQWIQHLLEIGAKIEGTGALHIAAFQGDLARMRLLLDHGADVNEIPFLEICAILNYYSKGTPVHWAIAGGHLDAVQLLLQRGADLTIRDEDGITVQERLDDFFSRLTIT</sequence>
<keyword evidence="1" id="KW-0040">ANK repeat</keyword>
<dbReference type="SUPFAM" id="SSF48403">
    <property type="entry name" value="Ankyrin repeat"/>
    <property type="match status" value="1"/>
</dbReference>
<dbReference type="PROSITE" id="PS50088">
    <property type="entry name" value="ANK_REPEAT"/>
    <property type="match status" value="2"/>
</dbReference>
<dbReference type="OrthoDB" id="426293at2759"/>
<dbReference type="PANTHER" id="PTHR46224:SF64">
    <property type="entry name" value="IQ MOTIF AND ANKYRIN REPEAT DOMAIN-CONTAINING PROTEIN 1"/>
    <property type="match status" value="1"/>
</dbReference>
<dbReference type="Pfam" id="PF12796">
    <property type="entry name" value="Ank_2"/>
    <property type="match status" value="1"/>
</dbReference>
<dbReference type="AlphaFoldDB" id="A0A5N5WJW8"/>
<dbReference type="EMBL" id="ML732370">
    <property type="protein sequence ID" value="KAB8068841.1"/>
    <property type="molecule type" value="Genomic_DNA"/>
</dbReference>
<dbReference type="InterPro" id="IPR036770">
    <property type="entry name" value="Ankyrin_rpt-contain_sf"/>
</dbReference>
<feature type="repeat" description="ANK" evidence="1">
    <location>
        <begin position="129"/>
        <end position="157"/>
    </location>
</feature>
<feature type="repeat" description="ANK" evidence="1">
    <location>
        <begin position="172"/>
        <end position="204"/>
    </location>
</feature>
<keyword evidence="3" id="KW-1185">Reference proteome</keyword>
<dbReference type="PROSITE" id="PS50297">
    <property type="entry name" value="ANK_REP_REGION"/>
    <property type="match status" value="2"/>
</dbReference>
<dbReference type="InterPro" id="IPR002110">
    <property type="entry name" value="Ankyrin_rpt"/>
</dbReference>
<evidence type="ECO:0000256" key="1">
    <source>
        <dbReference type="PROSITE-ProRule" id="PRU00023"/>
    </source>
</evidence>